<feature type="region of interest" description="Disordered" evidence="8">
    <location>
        <begin position="908"/>
        <end position="935"/>
    </location>
</feature>
<proteinExistence type="inferred from homology"/>
<dbReference type="AlphaFoldDB" id="A0A8S1IMH7"/>
<evidence type="ECO:0000256" key="5">
    <source>
        <dbReference type="ARBA" id="ARBA00023175"/>
    </source>
</evidence>
<evidence type="ECO:0000256" key="3">
    <source>
        <dbReference type="ARBA" id="ARBA00022840"/>
    </source>
</evidence>
<evidence type="ECO:0000256" key="8">
    <source>
        <dbReference type="SAM" id="MobiDB-lite"/>
    </source>
</evidence>
<dbReference type="InterPro" id="IPR027417">
    <property type="entry name" value="P-loop_NTPase"/>
</dbReference>
<reference evidence="10" key="1">
    <citation type="submission" date="2020-12" db="EMBL/GenBank/DDBJ databases">
        <authorList>
            <person name="Iha C."/>
        </authorList>
    </citation>
    <scope>NUCLEOTIDE SEQUENCE</scope>
</reference>
<evidence type="ECO:0000256" key="6">
    <source>
        <dbReference type="PROSITE-ProRule" id="PRU00283"/>
    </source>
</evidence>
<sequence>MAEEALTMAGSEPTGVEVAMRVRPSHGADLDWQSCNVAVVPGDQGSSLLVRSGSRPEAGMLQKYCFPHVFENAEQEDVYMDCARAVVASVSKGYNASILAYGVTGAGKSYTMLGSDPASILDKGRQGVVPRAIMQVFEDLEEMEKWSVNVTFVEIYNETIVDLLHPDQKDISVKDTSCKSNYVAGGCMTFKNVELEDVRSAEEALNHLKKGMSHLHSTENGSSNLRSARAHTIFTLWLETEIDGRNCHSKLNLVDLAGSERLWKTNPKTGALMKEAAFVNRSIGVLSMVAKELKRKMPYVPFGDCKLTHFLKDSIGGNCRTLLIACVFGDESHLRDTLSTCRFAEDLQQIGVHPQRYNVAGSATSQATLYRSDPLAMKCLEKMSELRASQQMQRYLRARSRKREKCASKALQVKPQEQPDQSLSQVLNGLRKQVQIFEKRQKDWEDKHAGGTQHELRLLQEKVQELEAKLSKGSGSSRSSRPEGPTGAWDRSLEVEVHRLQAKVEQLDKVCYLREQELEELNHLREHVLHQQPMQRTQSMPLGYGTPEMQQELGGMHPGSGMQRMVAVHPMAMGGMPAGMPGMQPMVLSGMPVGGMQGHMAQMHGRSPLGMQGGMHGAMHSGSSIHGTMHRSMQRSTQRSTQMGMQGGAHSAQFVHGFGGMGMMAGMHGIPYTWQEEGVETPDSRGSSMASRGGPLQPVTGPSGRWGHTHQNSASSSTLLGGGSSNQESDLFSEAKGYLLDPDSSDSSWQQYLPPDPRAMGHGTPPPLHPQQRMVGMTAPSGIARCELGVAPSRSSQRSEGASSTSQRAEKSKQKKKGGFVRKVTRLLGIGVTSKSECQDESDAALSYCDTFDELEHTQVRDGWIPTQPMAPVRSHPISSNGFANYPEPTSLFLDSDASSQMMMNEDARGHMPASPCQRPRAYDLPKLDLGRVRS</sequence>
<evidence type="ECO:0000256" key="2">
    <source>
        <dbReference type="ARBA" id="ARBA00022741"/>
    </source>
</evidence>
<dbReference type="Pfam" id="PF00225">
    <property type="entry name" value="Kinesin"/>
    <property type="match status" value="1"/>
</dbReference>
<dbReference type="GO" id="GO:0007018">
    <property type="term" value="P:microtubule-based movement"/>
    <property type="evidence" value="ECO:0007669"/>
    <property type="project" value="InterPro"/>
</dbReference>
<feature type="domain" description="Kinesin motor" evidence="9">
    <location>
        <begin position="15"/>
        <end position="350"/>
    </location>
</feature>
<dbReference type="InterPro" id="IPR019821">
    <property type="entry name" value="Kinesin_motor_CS"/>
</dbReference>
<evidence type="ECO:0000313" key="11">
    <source>
        <dbReference type="Proteomes" id="UP000708148"/>
    </source>
</evidence>
<dbReference type="PRINTS" id="PR00380">
    <property type="entry name" value="KINESINHEAVY"/>
</dbReference>
<dbReference type="GO" id="GO:0003777">
    <property type="term" value="F:microtubule motor activity"/>
    <property type="evidence" value="ECO:0007669"/>
    <property type="project" value="InterPro"/>
</dbReference>
<feature type="binding site" evidence="6">
    <location>
        <begin position="102"/>
        <end position="109"/>
    </location>
    <ligand>
        <name>ATP</name>
        <dbReference type="ChEBI" id="CHEBI:30616"/>
    </ligand>
</feature>
<evidence type="ECO:0000256" key="1">
    <source>
        <dbReference type="ARBA" id="ARBA00022701"/>
    </source>
</evidence>
<dbReference type="PANTHER" id="PTHR47968">
    <property type="entry name" value="CENTROMERE PROTEIN E"/>
    <property type="match status" value="1"/>
</dbReference>
<organism evidence="10 11">
    <name type="scientific">Ostreobium quekettii</name>
    <dbReference type="NCBI Taxonomy" id="121088"/>
    <lineage>
        <taxon>Eukaryota</taxon>
        <taxon>Viridiplantae</taxon>
        <taxon>Chlorophyta</taxon>
        <taxon>core chlorophytes</taxon>
        <taxon>Ulvophyceae</taxon>
        <taxon>TCBD clade</taxon>
        <taxon>Bryopsidales</taxon>
        <taxon>Ostreobineae</taxon>
        <taxon>Ostreobiaceae</taxon>
        <taxon>Ostreobium</taxon>
    </lineage>
</organism>
<evidence type="ECO:0000256" key="7">
    <source>
        <dbReference type="RuleBase" id="RU000394"/>
    </source>
</evidence>
<feature type="region of interest" description="Disordered" evidence="8">
    <location>
        <begin position="791"/>
        <end position="818"/>
    </location>
</feature>
<dbReference type="Proteomes" id="UP000708148">
    <property type="component" value="Unassembled WGS sequence"/>
</dbReference>
<dbReference type="SUPFAM" id="SSF52540">
    <property type="entry name" value="P-loop containing nucleoside triphosphate hydrolases"/>
    <property type="match status" value="1"/>
</dbReference>
<keyword evidence="11" id="KW-1185">Reference proteome</keyword>
<dbReference type="GO" id="GO:0008017">
    <property type="term" value="F:microtubule binding"/>
    <property type="evidence" value="ECO:0007669"/>
    <property type="project" value="InterPro"/>
</dbReference>
<name>A0A8S1IMH7_9CHLO</name>
<dbReference type="EMBL" id="CAJHUC010000398">
    <property type="protein sequence ID" value="CAD7695870.1"/>
    <property type="molecule type" value="Genomic_DNA"/>
</dbReference>
<dbReference type="Gene3D" id="3.40.850.10">
    <property type="entry name" value="Kinesin motor domain"/>
    <property type="match status" value="1"/>
</dbReference>
<dbReference type="InterPro" id="IPR027640">
    <property type="entry name" value="Kinesin-like_fam"/>
</dbReference>
<comment type="similarity">
    <text evidence="6 7">Belongs to the TRAFAC class myosin-kinesin ATPase superfamily. Kinesin family.</text>
</comment>
<accession>A0A8S1IMH7</accession>
<keyword evidence="2 6" id="KW-0547">Nucleotide-binding</keyword>
<feature type="region of interest" description="Disordered" evidence="8">
    <location>
        <begin position="468"/>
        <end position="490"/>
    </location>
</feature>
<dbReference type="PROSITE" id="PS50067">
    <property type="entry name" value="KINESIN_MOTOR_2"/>
    <property type="match status" value="1"/>
</dbReference>
<feature type="region of interest" description="Disordered" evidence="8">
    <location>
        <begin position="677"/>
        <end position="774"/>
    </location>
</feature>
<evidence type="ECO:0000256" key="4">
    <source>
        <dbReference type="ARBA" id="ARBA00023054"/>
    </source>
</evidence>
<keyword evidence="1 7" id="KW-0493">Microtubule</keyword>
<dbReference type="OrthoDB" id="3176171at2759"/>
<keyword evidence="5 6" id="KW-0505">Motor protein</keyword>
<dbReference type="GO" id="GO:0005874">
    <property type="term" value="C:microtubule"/>
    <property type="evidence" value="ECO:0007669"/>
    <property type="project" value="UniProtKB-KW"/>
</dbReference>
<dbReference type="InterPro" id="IPR001752">
    <property type="entry name" value="Kinesin_motor_dom"/>
</dbReference>
<dbReference type="PROSITE" id="PS00411">
    <property type="entry name" value="KINESIN_MOTOR_1"/>
    <property type="match status" value="1"/>
</dbReference>
<evidence type="ECO:0000259" key="9">
    <source>
        <dbReference type="PROSITE" id="PS50067"/>
    </source>
</evidence>
<feature type="compositionally biased region" description="Basic and acidic residues" evidence="8">
    <location>
        <begin position="921"/>
        <end position="935"/>
    </location>
</feature>
<comment type="caution">
    <text evidence="10">The sequence shown here is derived from an EMBL/GenBank/DDBJ whole genome shotgun (WGS) entry which is preliminary data.</text>
</comment>
<keyword evidence="4" id="KW-0175">Coiled coil</keyword>
<protein>
    <recommendedName>
        <fullName evidence="7">Kinesin-like protein</fullName>
    </recommendedName>
</protein>
<dbReference type="PANTHER" id="PTHR47968:SF36">
    <property type="entry name" value="KINESIN HEAVY CHAIN ISOFORM X1"/>
    <property type="match status" value="1"/>
</dbReference>
<dbReference type="InterPro" id="IPR036961">
    <property type="entry name" value="Kinesin_motor_dom_sf"/>
</dbReference>
<dbReference type="SMART" id="SM00129">
    <property type="entry name" value="KISc"/>
    <property type="match status" value="1"/>
</dbReference>
<evidence type="ECO:0000313" key="10">
    <source>
        <dbReference type="EMBL" id="CAD7695870.1"/>
    </source>
</evidence>
<dbReference type="GO" id="GO:0005524">
    <property type="term" value="F:ATP binding"/>
    <property type="evidence" value="ECO:0007669"/>
    <property type="project" value="UniProtKB-UniRule"/>
</dbReference>
<keyword evidence="3 6" id="KW-0067">ATP-binding</keyword>
<feature type="compositionally biased region" description="Low complexity" evidence="8">
    <location>
        <begin position="793"/>
        <end position="807"/>
    </location>
</feature>
<gene>
    <name evidence="10" type="ORF">OSTQU699_LOCUS1231</name>
</gene>